<evidence type="ECO:0000313" key="3">
    <source>
        <dbReference type="EnsemblMetazoa" id="HelroP183950"/>
    </source>
</evidence>
<dbReference type="InParanoid" id="T1FKC3"/>
<dbReference type="EMBL" id="KB095934">
    <property type="protein sequence ID" value="ESO09682.1"/>
    <property type="molecule type" value="Genomic_DNA"/>
</dbReference>
<name>T1FKC3_HELRO</name>
<dbReference type="GeneID" id="20209272"/>
<dbReference type="RefSeq" id="XP_009012206.1">
    <property type="nucleotide sequence ID" value="XM_009013958.1"/>
</dbReference>
<dbReference type="KEGG" id="hro:HELRODRAFT_183950"/>
<organism evidence="3 4">
    <name type="scientific">Helobdella robusta</name>
    <name type="common">Californian leech</name>
    <dbReference type="NCBI Taxonomy" id="6412"/>
    <lineage>
        <taxon>Eukaryota</taxon>
        <taxon>Metazoa</taxon>
        <taxon>Spiralia</taxon>
        <taxon>Lophotrochozoa</taxon>
        <taxon>Annelida</taxon>
        <taxon>Clitellata</taxon>
        <taxon>Hirudinea</taxon>
        <taxon>Rhynchobdellida</taxon>
        <taxon>Glossiphoniidae</taxon>
        <taxon>Helobdella</taxon>
    </lineage>
</organism>
<feature type="compositionally biased region" description="Basic residues" evidence="1">
    <location>
        <begin position="221"/>
        <end position="231"/>
    </location>
</feature>
<feature type="region of interest" description="Disordered" evidence="1">
    <location>
        <begin position="197"/>
        <end position="231"/>
    </location>
</feature>
<dbReference type="HOGENOM" id="CLU_1200966_0_0_1"/>
<protein>
    <submittedName>
        <fullName evidence="2 3">Uncharacterized protein</fullName>
    </submittedName>
</protein>
<dbReference type="EnsemblMetazoa" id="HelroT183950">
    <property type="protein sequence ID" value="HelroP183950"/>
    <property type="gene ID" value="HelroG183950"/>
</dbReference>
<gene>
    <name evidence="3" type="primary">20209272</name>
    <name evidence="2" type="ORF">HELRODRAFT_183950</name>
</gene>
<reference evidence="4" key="1">
    <citation type="submission" date="2012-12" db="EMBL/GenBank/DDBJ databases">
        <authorList>
            <person name="Hellsten U."/>
            <person name="Grimwood J."/>
            <person name="Chapman J.A."/>
            <person name="Shapiro H."/>
            <person name="Aerts A."/>
            <person name="Otillar R.P."/>
            <person name="Terry A.Y."/>
            <person name="Boore J.L."/>
            <person name="Simakov O."/>
            <person name="Marletaz F."/>
            <person name="Cho S.-J."/>
            <person name="Edsinger-Gonzales E."/>
            <person name="Havlak P."/>
            <person name="Kuo D.-H."/>
            <person name="Larsson T."/>
            <person name="Lv J."/>
            <person name="Arendt D."/>
            <person name="Savage R."/>
            <person name="Osoegawa K."/>
            <person name="de Jong P."/>
            <person name="Lindberg D.R."/>
            <person name="Seaver E.C."/>
            <person name="Weisblat D.A."/>
            <person name="Putnam N.H."/>
            <person name="Grigoriev I.V."/>
            <person name="Rokhsar D.S."/>
        </authorList>
    </citation>
    <scope>NUCLEOTIDE SEQUENCE</scope>
</reference>
<evidence type="ECO:0000313" key="4">
    <source>
        <dbReference type="Proteomes" id="UP000015101"/>
    </source>
</evidence>
<dbReference type="AlphaFoldDB" id="T1FKC3"/>
<dbReference type="CTD" id="20209272"/>
<dbReference type="EMBL" id="AMQM01009091">
    <property type="status" value="NOT_ANNOTATED_CDS"/>
    <property type="molecule type" value="Genomic_DNA"/>
</dbReference>
<reference evidence="3" key="3">
    <citation type="submission" date="2015-06" db="UniProtKB">
        <authorList>
            <consortium name="EnsemblMetazoa"/>
        </authorList>
    </citation>
    <scope>IDENTIFICATION</scope>
</reference>
<reference evidence="2 4" key="2">
    <citation type="journal article" date="2013" name="Nature">
        <title>Insights into bilaterian evolution from three spiralian genomes.</title>
        <authorList>
            <person name="Simakov O."/>
            <person name="Marletaz F."/>
            <person name="Cho S.J."/>
            <person name="Edsinger-Gonzales E."/>
            <person name="Havlak P."/>
            <person name="Hellsten U."/>
            <person name="Kuo D.H."/>
            <person name="Larsson T."/>
            <person name="Lv J."/>
            <person name="Arendt D."/>
            <person name="Savage R."/>
            <person name="Osoegawa K."/>
            <person name="de Jong P."/>
            <person name="Grimwood J."/>
            <person name="Chapman J.A."/>
            <person name="Shapiro H."/>
            <person name="Aerts A."/>
            <person name="Otillar R.P."/>
            <person name="Terry A.Y."/>
            <person name="Boore J.L."/>
            <person name="Grigoriev I.V."/>
            <person name="Lindberg D.R."/>
            <person name="Seaver E.C."/>
            <person name="Weisblat D.A."/>
            <person name="Putnam N.H."/>
            <person name="Rokhsar D.S."/>
        </authorList>
    </citation>
    <scope>NUCLEOTIDE SEQUENCE</scope>
</reference>
<keyword evidence="4" id="KW-1185">Reference proteome</keyword>
<sequence length="231" mass="26585">MFPTKFRDLSECRGLHRMQLPLGQQQLPDIQERVGHQRGILRMDELLILSVICAYCGETGHKHSWENPCKNNPKSKTNANFIVDKLTHHVINLVQPTKLKKKTIETRIIKGITYKQAKILTISNDKPTYASIVQLKTTKITTDIGIQCNLLNVPLLKKLSNKNLQIDKTTCDVLDDILLNNMHDNQMTRAPNVYALPSDDTEMESDEELRFKKTQLPKQYTKNKSHIKQKQ</sequence>
<accession>T1FKC3</accession>
<dbReference type="Proteomes" id="UP000015101">
    <property type="component" value="Unassembled WGS sequence"/>
</dbReference>
<evidence type="ECO:0000313" key="2">
    <source>
        <dbReference type="EMBL" id="ESO09682.1"/>
    </source>
</evidence>
<evidence type="ECO:0000256" key="1">
    <source>
        <dbReference type="SAM" id="MobiDB-lite"/>
    </source>
</evidence>
<proteinExistence type="predicted"/>